<keyword evidence="4" id="KW-1185">Reference proteome</keyword>
<dbReference type="RefSeq" id="WP_179749033.1">
    <property type="nucleotide sequence ID" value="NZ_JACCBU010000001.1"/>
</dbReference>
<protein>
    <submittedName>
        <fullName evidence="3">SAM-dependent methyltransferase</fullName>
    </submittedName>
</protein>
<dbReference type="Proteomes" id="UP000569914">
    <property type="component" value="Unassembled WGS sequence"/>
</dbReference>
<evidence type="ECO:0000256" key="1">
    <source>
        <dbReference type="ARBA" id="ARBA00022679"/>
    </source>
</evidence>
<proteinExistence type="predicted"/>
<dbReference type="CDD" id="cd02440">
    <property type="entry name" value="AdoMet_MTases"/>
    <property type="match status" value="1"/>
</dbReference>
<reference evidence="3 4" key="1">
    <citation type="submission" date="2020-07" db="EMBL/GenBank/DDBJ databases">
        <title>Sequencing the genomes of 1000 actinobacteria strains.</title>
        <authorList>
            <person name="Klenk H.-P."/>
        </authorList>
    </citation>
    <scope>NUCLEOTIDE SEQUENCE [LARGE SCALE GENOMIC DNA]</scope>
    <source>
        <strain evidence="3 4">DSM 22083</strain>
    </source>
</reference>
<dbReference type="GO" id="GO:0032259">
    <property type="term" value="P:methylation"/>
    <property type="evidence" value="ECO:0007669"/>
    <property type="project" value="UniProtKB-KW"/>
</dbReference>
<keyword evidence="1 3" id="KW-0808">Transferase</keyword>
<feature type="domain" description="Methyltransferase" evidence="2">
    <location>
        <begin position="50"/>
        <end position="139"/>
    </location>
</feature>
<evidence type="ECO:0000259" key="2">
    <source>
        <dbReference type="Pfam" id="PF13649"/>
    </source>
</evidence>
<gene>
    <name evidence="3" type="ORF">BKA15_001260</name>
</gene>
<evidence type="ECO:0000313" key="3">
    <source>
        <dbReference type="EMBL" id="NYE69931.1"/>
    </source>
</evidence>
<dbReference type="AlphaFoldDB" id="A0A7Y9LBK9"/>
<dbReference type="Pfam" id="PF13649">
    <property type="entry name" value="Methyltransf_25"/>
    <property type="match status" value="1"/>
</dbReference>
<keyword evidence="3" id="KW-0489">Methyltransferase</keyword>
<dbReference type="InterPro" id="IPR029063">
    <property type="entry name" value="SAM-dependent_MTases_sf"/>
</dbReference>
<dbReference type="PANTHER" id="PTHR43861">
    <property type="entry name" value="TRANS-ACONITATE 2-METHYLTRANSFERASE-RELATED"/>
    <property type="match status" value="1"/>
</dbReference>
<dbReference type="GO" id="GO:0008168">
    <property type="term" value="F:methyltransferase activity"/>
    <property type="evidence" value="ECO:0007669"/>
    <property type="project" value="UniProtKB-KW"/>
</dbReference>
<organism evidence="3 4">
    <name type="scientific">Microlunatus parietis</name>
    <dbReference type="NCBI Taxonomy" id="682979"/>
    <lineage>
        <taxon>Bacteria</taxon>
        <taxon>Bacillati</taxon>
        <taxon>Actinomycetota</taxon>
        <taxon>Actinomycetes</taxon>
        <taxon>Propionibacteriales</taxon>
        <taxon>Propionibacteriaceae</taxon>
        <taxon>Microlunatus</taxon>
    </lineage>
</organism>
<dbReference type="SUPFAM" id="SSF53335">
    <property type="entry name" value="S-adenosyl-L-methionine-dependent methyltransferases"/>
    <property type="match status" value="1"/>
</dbReference>
<dbReference type="EMBL" id="JACCBU010000001">
    <property type="protein sequence ID" value="NYE69931.1"/>
    <property type="molecule type" value="Genomic_DNA"/>
</dbReference>
<sequence>MRQDPERLVETGYDEIAVPYQVWVSQVEDDPRLRYLGNVLKQVPGRPDSLDLGCGAGVPCTALLAERGPTIGVDISAAQVELAGRNVPDAQFIRSSMRALELPPESFDLITAFYSIPHLPREEHGDLFRRIAGWLRPGGRFLATLGHRDLDVVKDFLGVPMVTSSYDVETNRRLLIDAGFAVPVDEVVTWYGGHVTYQWVVAIKNGERTVVADRRRP</sequence>
<accession>A0A7Y9LBK9</accession>
<evidence type="ECO:0000313" key="4">
    <source>
        <dbReference type="Proteomes" id="UP000569914"/>
    </source>
</evidence>
<name>A0A7Y9LBK9_9ACTN</name>
<dbReference type="InterPro" id="IPR041698">
    <property type="entry name" value="Methyltransf_25"/>
</dbReference>
<dbReference type="Gene3D" id="3.40.50.150">
    <property type="entry name" value="Vaccinia Virus protein VP39"/>
    <property type="match status" value="1"/>
</dbReference>
<comment type="caution">
    <text evidence="3">The sequence shown here is derived from an EMBL/GenBank/DDBJ whole genome shotgun (WGS) entry which is preliminary data.</text>
</comment>